<evidence type="ECO:0008006" key="3">
    <source>
        <dbReference type="Google" id="ProtNLM"/>
    </source>
</evidence>
<accession>A0A1E1M378</accession>
<dbReference type="AlphaFoldDB" id="A0A1E1M378"/>
<protein>
    <recommendedName>
        <fullName evidence="3">Heterokaryon incompatibility domain-containing protein</fullName>
    </recommendedName>
</protein>
<name>A0A1E1M378_RHYSE</name>
<reference evidence="2" key="1">
    <citation type="submission" date="2016-03" db="EMBL/GenBank/DDBJ databases">
        <authorList>
            <person name="Guldener U."/>
        </authorList>
    </citation>
    <scope>NUCLEOTIDE SEQUENCE [LARGE SCALE GENOMIC DNA]</scope>
</reference>
<organism evidence="1 2">
    <name type="scientific">Rhynchosporium secalis</name>
    <name type="common">Barley scald fungus</name>
    <dbReference type="NCBI Taxonomy" id="38038"/>
    <lineage>
        <taxon>Eukaryota</taxon>
        <taxon>Fungi</taxon>
        <taxon>Dikarya</taxon>
        <taxon>Ascomycota</taxon>
        <taxon>Pezizomycotina</taxon>
        <taxon>Leotiomycetes</taxon>
        <taxon>Helotiales</taxon>
        <taxon>Ploettnerulaceae</taxon>
        <taxon>Rhynchosporium</taxon>
    </lineage>
</organism>
<sequence length="159" mass="17903">MNIAASAAAENADSSFIARDASTMSPLPITLQWEGHEPSQFYLSNENAYRDEVASSPFDKRAWVVQEVWLASRNFHLTKNQLWWKCCEIEASEAYPECLPETISSRDPSPALKNSGTMQLDYIIHRLDSLRHIQLAVYSTFNVYLAVMMSTPLDSVAPS</sequence>
<dbReference type="Proteomes" id="UP000177625">
    <property type="component" value="Unassembled WGS sequence"/>
</dbReference>
<evidence type="ECO:0000313" key="1">
    <source>
        <dbReference type="EMBL" id="CZT43564.1"/>
    </source>
</evidence>
<dbReference type="EMBL" id="FJVC01000139">
    <property type="protein sequence ID" value="CZT43564.1"/>
    <property type="molecule type" value="Genomic_DNA"/>
</dbReference>
<evidence type="ECO:0000313" key="2">
    <source>
        <dbReference type="Proteomes" id="UP000177625"/>
    </source>
</evidence>
<proteinExistence type="predicted"/>
<keyword evidence="2" id="KW-1185">Reference proteome</keyword>
<gene>
    <name evidence="1" type="ORF">RSE6_03626</name>
</gene>